<evidence type="ECO:0000313" key="4">
    <source>
        <dbReference type="EMBL" id="CAN67851.1"/>
    </source>
</evidence>
<protein>
    <recommendedName>
        <fullName evidence="3">Chromo domain-containing protein</fullName>
    </recommendedName>
</protein>
<dbReference type="PROSITE" id="PS50013">
    <property type="entry name" value="CHROMO_2"/>
    <property type="match status" value="1"/>
</dbReference>
<dbReference type="InterPro" id="IPR056924">
    <property type="entry name" value="SH3_Tf2-1"/>
</dbReference>
<dbReference type="InterPro" id="IPR016197">
    <property type="entry name" value="Chromo-like_dom_sf"/>
</dbReference>
<reference evidence="4" key="1">
    <citation type="journal article" date="2007" name="PLoS ONE">
        <title>The first genome sequence of an elite grapevine cultivar (Pinot noir Vitis vinifera L.): coping with a highly heterozygous genome.</title>
        <authorList>
            <person name="Velasco R."/>
            <person name="Zharkikh A."/>
            <person name="Troggio M."/>
            <person name="Cartwright D.A."/>
            <person name="Cestaro A."/>
            <person name="Pruss D."/>
            <person name="Pindo M."/>
            <person name="FitzGerald L.M."/>
            <person name="Vezzulli S."/>
            <person name="Reid J."/>
            <person name="Malacarne G."/>
            <person name="Iliev D."/>
            <person name="Coppola G."/>
            <person name="Wardell B."/>
            <person name="Micheletti D."/>
            <person name="Macalma T."/>
            <person name="Facci M."/>
            <person name="Mitchell J.T."/>
            <person name="Perazzolli M."/>
            <person name="Eldredge G."/>
            <person name="Gatto P."/>
            <person name="Oyzerski R."/>
            <person name="Moretto M."/>
            <person name="Gutin N."/>
            <person name="Stefanini M."/>
            <person name="Chen Y."/>
            <person name="Segala C."/>
            <person name="Davenport C."/>
            <person name="Dematte L."/>
            <person name="Mraz A."/>
            <person name="Battilana J."/>
            <person name="Stormo K."/>
            <person name="Costa F."/>
            <person name="Tao Q."/>
            <person name="Si-Ammour A."/>
            <person name="Harkins T."/>
            <person name="Lackey A."/>
            <person name="Perbost C."/>
            <person name="Taillon B."/>
            <person name="Stella A."/>
            <person name="Solovyev V."/>
            <person name="Fawcett J.A."/>
            <person name="Sterck L."/>
            <person name="Vandepoele K."/>
            <person name="Grando S.M."/>
            <person name="Toppo S."/>
            <person name="Moser C."/>
            <person name="Lanchbury J."/>
            <person name="Bogden R."/>
            <person name="Skolnick M."/>
            <person name="Sgaramella V."/>
            <person name="Bhatnagar S.K."/>
            <person name="Fontana P."/>
            <person name="Gutin A."/>
            <person name="Van de Peer Y."/>
            <person name="Salamini F."/>
            <person name="Viola R."/>
        </authorList>
    </citation>
    <scope>NUCLEOTIDE SEQUENCE</scope>
</reference>
<dbReference type="InterPro" id="IPR043502">
    <property type="entry name" value="DNA/RNA_pol_sf"/>
</dbReference>
<dbReference type="InterPro" id="IPR000477">
    <property type="entry name" value="RT_dom"/>
</dbReference>
<dbReference type="InterPro" id="IPR023779">
    <property type="entry name" value="Chromodomain_CS"/>
</dbReference>
<dbReference type="PANTHER" id="PTHR24559">
    <property type="entry name" value="TRANSPOSON TY3-I GAG-POL POLYPROTEIN"/>
    <property type="match status" value="1"/>
</dbReference>
<dbReference type="AlphaFoldDB" id="A5BEX6"/>
<evidence type="ECO:0000259" key="3">
    <source>
        <dbReference type="PROSITE" id="PS50013"/>
    </source>
</evidence>
<organism evidence="4">
    <name type="scientific">Vitis vinifera</name>
    <name type="common">Grape</name>
    <dbReference type="NCBI Taxonomy" id="29760"/>
    <lineage>
        <taxon>Eukaryota</taxon>
        <taxon>Viridiplantae</taxon>
        <taxon>Streptophyta</taxon>
        <taxon>Embryophyta</taxon>
        <taxon>Tracheophyta</taxon>
        <taxon>Spermatophyta</taxon>
        <taxon>Magnoliopsida</taxon>
        <taxon>eudicotyledons</taxon>
        <taxon>Gunneridae</taxon>
        <taxon>Pentapetalae</taxon>
        <taxon>rosids</taxon>
        <taxon>Vitales</taxon>
        <taxon>Vitaceae</taxon>
        <taxon>Viteae</taxon>
        <taxon>Vitis</taxon>
    </lineage>
</organism>
<dbReference type="Pfam" id="PF24626">
    <property type="entry name" value="SH3_Tf2-1"/>
    <property type="match status" value="1"/>
</dbReference>
<dbReference type="SMART" id="SM00298">
    <property type="entry name" value="CHROMO"/>
    <property type="match status" value="1"/>
</dbReference>
<dbReference type="ExpressionAtlas" id="A5BEX6">
    <property type="expression patterns" value="baseline"/>
</dbReference>
<dbReference type="Gene3D" id="3.30.70.270">
    <property type="match status" value="2"/>
</dbReference>
<dbReference type="SUPFAM" id="SSF54160">
    <property type="entry name" value="Chromo domain-like"/>
    <property type="match status" value="1"/>
</dbReference>
<evidence type="ECO:0000256" key="1">
    <source>
        <dbReference type="ARBA" id="ARBA00004123"/>
    </source>
</evidence>
<keyword evidence="2" id="KW-0539">Nucleus</keyword>
<accession>A5BEX6</accession>
<dbReference type="InterPro" id="IPR053134">
    <property type="entry name" value="RNA-dir_DNA_polymerase"/>
</dbReference>
<dbReference type="InterPro" id="IPR023780">
    <property type="entry name" value="Chromo_domain"/>
</dbReference>
<dbReference type="InterPro" id="IPR043128">
    <property type="entry name" value="Rev_trsase/Diguanyl_cyclase"/>
</dbReference>
<dbReference type="CDD" id="cd01647">
    <property type="entry name" value="RT_LTR"/>
    <property type="match status" value="1"/>
</dbReference>
<dbReference type="Pfam" id="PF00078">
    <property type="entry name" value="RVT_1"/>
    <property type="match status" value="1"/>
</dbReference>
<dbReference type="SUPFAM" id="SSF56672">
    <property type="entry name" value="DNA/RNA polymerases"/>
    <property type="match status" value="1"/>
</dbReference>
<proteinExistence type="predicted"/>
<dbReference type="PANTHER" id="PTHR24559:SF457">
    <property type="entry name" value="RNA-DIRECTED DNA POLYMERASE HOMOLOG"/>
    <property type="match status" value="1"/>
</dbReference>
<feature type="domain" description="Chromo" evidence="3">
    <location>
        <begin position="87"/>
        <end position="129"/>
    </location>
</feature>
<evidence type="ECO:0000256" key="2">
    <source>
        <dbReference type="ARBA" id="ARBA00023242"/>
    </source>
</evidence>
<comment type="subcellular location">
    <subcellularLocation>
        <location evidence="1">Nucleus</location>
    </subcellularLocation>
</comment>
<dbReference type="EMBL" id="AM457114">
    <property type="protein sequence ID" value="CAN67851.1"/>
    <property type="molecule type" value="Genomic_DNA"/>
</dbReference>
<name>A5BEX6_VITVI</name>
<dbReference type="Pfam" id="PF00385">
    <property type="entry name" value="Chromo"/>
    <property type="match status" value="1"/>
</dbReference>
<dbReference type="InterPro" id="IPR000953">
    <property type="entry name" value="Chromo/chromo_shadow_dom"/>
</dbReference>
<sequence>MVLVKLLPQQFKSLRPMHKGLVRRYEGHFPILGKVGKVSYRVELPLRLKIHPVFHVSYLKPYHGDKDDPSRGLSKRAPTAVVTSYDKEVEHIIADRIIRRRGVPPAMEYLVKWKGLPESEASWEPADALWQFQEQIERQSVPCPTPYVLHSQIDVTPPPVVAPIPALEDTHACMDILDQRMRQRRVSNGAISWDDFDGAPIASLLAQFRIPEIEKYTGIGCPKIHLRLYSSVMRAHGLDEAHLIMLFPMSLSGTTQRWRELEALRQGPDKSVTSFISRWREKIAQIVDRPSENDQIGMILRSLQPRFDRHLMGFPHTDFGSLVQALYGMPLSRAFQKLMEGGLLTRLAPRPVSQPMPPRFRMDLHCSYHQGLGHDMNHCPALRYAIHDLIDQGLVNLGQPSVTTNHLLAHSTHVVPPPLGGIHHIDFVEDDNIHMMSWDDGLLEPIVLNDGYEIDTVGFQTSTPFSLISDWVPYELTPIAALGIARQGPSVPFILRPDDDDSEGRDALSQIQVETTTTLEGLIHMMMADRATCIVFSDYDLPLEGSNHTRPLYITVGCSGHRVSSVLLDNGSVLNICPLTTTIALSYAPLEFSPSAQTVKAYDSTKRKVFKIPTSFNLLLGQPWIHRVGDIPSSSLHQNVKFIHDKQVITVQPPKDVFASSEPMLQISHSENDLFFTGFTFDEVQTLEVEDFCRDFVAMSFDQHSSMTVLDMMRGMSFMLGMGLGRRQHRPMEFVATIDHDAPFGFGFVPTEANYRYMARLSRERLEDETSGAPISVMIVPSSPNRANFLSLCFPEETIDCGVDVEPTRMIDGVFPHDDYRDEMDTTSMSQITERVQPKSASPFNLCRVSAIEIVEEIQTVLAPELMEDVAVGDDLFEDTFRSIEEASNIVDLPFSFDILSGFISHPGDVYDSASMDLSVFEYLLVSCDNSFDHDLDLIDERVSLATGDVETVDFGIEDQLKELKIGSPLSTDERDRLIHLLISYLDILMAIEDMEKTTFIIEWGTYCYRVMPFWLKNVGATYQRATTTLFHDMMHRNVEVYVDDMIVKSRGRADHLATLRRFFERIHKFRLRLNPKKCTFGVTFGKLLGHMLSERGIEVDPDKIKVILDMLVPRTEKEIRGFLGKLQYISCFIARLSNICVALGCMLAQLDDLGKKQAIYYLSKRMLEYEMRYTRLPRAQNQFADALATLASSVDFLTDVVIRPLLIESRFAPAYCCLIGDIEVQDDLRWHHNIYQLLRSGTYPEDAIAKDRRALRQLATRFVICGETLYR</sequence>
<gene>
    <name evidence="4" type="ORF">VITISV_020214</name>
</gene>
<dbReference type="PROSITE" id="PS00598">
    <property type="entry name" value="CHROMO_1"/>
    <property type="match status" value="1"/>
</dbReference>
<dbReference type="GO" id="GO:0005634">
    <property type="term" value="C:nucleus"/>
    <property type="evidence" value="ECO:0007669"/>
    <property type="project" value="UniProtKB-SubCell"/>
</dbReference>
<dbReference type="Gene3D" id="2.40.50.40">
    <property type="match status" value="1"/>
</dbReference>